<protein>
    <recommendedName>
        <fullName evidence="4">Type 4 fimbrial biogenesis protein PilX N-terminal domain-containing protein</fullName>
    </recommendedName>
</protein>
<proteinExistence type="predicted"/>
<evidence type="ECO:0000256" key="1">
    <source>
        <dbReference type="SAM" id="Phobius"/>
    </source>
</evidence>
<organism evidence="2 3">
    <name type="scientific">Candidatus Harrisonbacteria bacterium RIFCSPLOWO2_01_FULL_40_28</name>
    <dbReference type="NCBI Taxonomy" id="1798406"/>
    <lineage>
        <taxon>Bacteria</taxon>
        <taxon>Candidatus Harrisoniibacteriota</taxon>
    </lineage>
</organism>
<keyword evidence="1" id="KW-0812">Transmembrane</keyword>
<keyword evidence="1" id="KW-1133">Transmembrane helix</keyword>
<reference evidence="2 3" key="1">
    <citation type="journal article" date="2016" name="Nat. Commun.">
        <title>Thousands of microbial genomes shed light on interconnected biogeochemical processes in an aquifer system.</title>
        <authorList>
            <person name="Anantharaman K."/>
            <person name="Brown C.T."/>
            <person name="Hug L.A."/>
            <person name="Sharon I."/>
            <person name="Castelle C.J."/>
            <person name="Probst A.J."/>
            <person name="Thomas B.C."/>
            <person name="Singh A."/>
            <person name="Wilkins M.J."/>
            <person name="Karaoz U."/>
            <person name="Brodie E.L."/>
            <person name="Williams K.H."/>
            <person name="Hubbard S.S."/>
            <person name="Banfield J.F."/>
        </authorList>
    </citation>
    <scope>NUCLEOTIDE SEQUENCE [LARGE SCALE GENOMIC DNA]</scope>
</reference>
<dbReference type="STRING" id="1798406.A3A04_01955"/>
<dbReference type="EMBL" id="MHJI01000028">
    <property type="protein sequence ID" value="OGY64931.1"/>
    <property type="molecule type" value="Genomic_DNA"/>
</dbReference>
<comment type="caution">
    <text evidence="2">The sequence shown here is derived from an EMBL/GenBank/DDBJ whole genome shotgun (WGS) entry which is preliminary data.</text>
</comment>
<feature type="transmembrane region" description="Helical" evidence="1">
    <location>
        <begin position="12"/>
        <end position="34"/>
    </location>
</feature>
<accession>A0A1G1ZK96</accession>
<sequence>MDMRNESGQAMVFTIVIVMGALIGATVIAGSIMIRQIRQSVQSIDSTKAIFAAETGIELELYRAYKDPTYPAPVLVRSEATYNVSVLENIIKSVGKSRTSSRALQLTLTPLP</sequence>
<dbReference type="Proteomes" id="UP000178517">
    <property type="component" value="Unassembled WGS sequence"/>
</dbReference>
<evidence type="ECO:0008006" key="4">
    <source>
        <dbReference type="Google" id="ProtNLM"/>
    </source>
</evidence>
<gene>
    <name evidence="2" type="ORF">A3A04_01955</name>
</gene>
<evidence type="ECO:0000313" key="2">
    <source>
        <dbReference type="EMBL" id="OGY64931.1"/>
    </source>
</evidence>
<dbReference type="AlphaFoldDB" id="A0A1G1ZK96"/>
<keyword evidence="1" id="KW-0472">Membrane</keyword>
<evidence type="ECO:0000313" key="3">
    <source>
        <dbReference type="Proteomes" id="UP000178517"/>
    </source>
</evidence>
<name>A0A1G1ZK96_9BACT</name>